<feature type="signal peptide" evidence="1">
    <location>
        <begin position="1"/>
        <end position="17"/>
    </location>
</feature>
<name>A0ABT2HVE7_9MICO</name>
<comment type="caution">
    <text evidence="2">The sequence shown here is derived from an EMBL/GenBank/DDBJ whole genome shotgun (WGS) entry which is preliminary data.</text>
</comment>
<gene>
    <name evidence="2" type="ORF">M3D15_02020</name>
</gene>
<dbReference type="PROSITE" id="PS51257">
    <property type="entry name" value="PROKAR_LIPOPROTEIN"/>
    <property type="match status" value="1"/>
</dbReference>
<keyword evidence="3" id="KW-1185">Reference proteome</keyword>
<sequence>MGRPMLARLLAGAMATAAIVTVSGCSGEQPAPTSAPVDTTTSMPTPAATFASDEEALAAGVAAVERLNETSWQLVNDPGRDLGALDDLASGTYLETTKDGIVKFREDNVTIEGDIKLTGQELVYEKWVDGSVDLQFIVCADYSNFHRKKPDGSDATAGGAKESQMIVTVEGESATSLKVSEVNAWKHDVDCA</sequence>
<dbReference type="Proteomes" id="UP001525379">
    <property type="component" value="Unassembled WGS sequence"/>
</dbReference>
<feature type="chain" id="PRO_5045527132" description="Lipoprotein" evidence="1">
    <location>
        <begin position="18"/>
        <end position="192"/>
    </location>
</feature>
<evidence type="ECO:0000313" key="3">
    <source>
        <dbReference type="Proteomes" id="UP001525379"/>
    </source>
</evidence>
<dbReference type="RefSeq" id="WP_206395447.1">
    <property type="nucleotide sequence ID" value="NZ_JAFDPW010000004.1"/>
</dbReference>
<protein>
    <recommendedName>
        <fullName evidence="4">Lipoprotein</fullName>
    </recommendedName>
</protein>
<evidence type="ECO:0008006" key="4">
    <source>
        <dbReference type="Google" id="ProtNLM"/>
    </source>
</evidence>
<keyword evidence="1" id="KW-0732">Signal</keyword>
<proteinExistence type="predicted"/>
<accession>A0ABT2HVE7</accession>
<reference evidence="2 3" key="1">
    <citation type="submission" date="2022-04" db="EMBL/GenBank/DDBJ databases">
        <title>Human microbiome associated bacterial genomes.</title>
        <authorList>
            <person name="Sandstrom S."/>
            <person name="Salamzade R."/>
            <person name="Kalan L.R."/>
        </authorList>
    </citation>
    <scope>NUCLEOTIDE SEQUENCE [LARGE SCALE GENOMIC DNA]</scope>
    <source>
        <strain evidence="3">p3-SID1799</strain>
    </source>
</reference>
<dbReference type="EMBL" id="JALXSQ010000004">
    <property type="protein sequence ID" value="MCT2042121.1"/>
    <property type="molecule type" value="Genomic_DNA"/>
</dbReference>
<organism evidence="2 3">
    <name type="scientific">Pseudoclavibacter albus</name>
    <dbReference type="NCBI Taxonomy" id="272241"/>
    <lineage>
        <taxon>Bacteria</taxon>
        <taxon>Bacillati</taxon>
        <taxon>Actinomycetota</taxon>
        <taxon>Actinomycetes</taxon>
        <taxon>Micrococcales</taxon>
        <taxon>Microbacteriaceae</taxon>
        <taxon>Pseudoclavibacter</taxon>
    </lineage>
</organism>
<evidence type="ECO:0000256" key="1">
    <source>
        <dbReference type="SAM" id="SignalP"/>
    </source>
</evidence>
<evidence type="ECO:0000313" key="2">
    <source>
        <dbReference type="EMBL" id="MCT2042121.1"/>
    </source>
</evidence>